<keyword evidence="5" id="KW-0443">Lipid metabolism</keyword>
<sequence>MKTLAELSLHVDGRVEGDAGLSISSVAALESAGDGAITFVANSQYRDHLSETQASAVILGATDVAFCPVSSIVVDNPYLAYAKIASLLYPRVVPEGSIHPTAVVAASANVSDSAFIAQNAVIGEQVEIAAGVVIGPGSVIADHCYIGKNTTLFANVTLCESVVVGDRVIIHPGAVLGADGFGLANDKGVWIKIPQLGSVRIGNDVEIGANTTIDRGALNDTIIEDGVKLDNLIQIAHNVVIGEHTVIAGCTGIAGSTKIGRHCALAGGIGIAGHIDIADNVQITGMSMVTKSIVEAGVYSSGMPLQDNLKWRKTASLLKQLNRMQKRIKQLEKNNQRNIN</sequence>
<dbReference type="GO" id="GO:0009245">
    <property type="term" value="P:lipid A biosynthetic process"/>
    <property type="evidence" value="ECO:0007669"/>
    <property type="project" value="UniProtKB-KW"/>
</dbReference>
<dbReference type="InterPro" id="IPR018357">
    <property type="entry name" value="Hexapep_transf_CS"/>
</dbReference>
<dbReference type="AlphaFoldDB" id="A0A3B0ZPA8"/>
<dbReference type="Gene3D" id="3.40.1390.10">
    <property type="entry name" value="MurE/MurF, N-terminal domain"/>
    <property type="match status" value="1"/>
</dbReference>
<keyword evidence="3 8" id="KW-0808">Transferase</keyword>
<evidence type="ECO:0000256" key="3">
    <source>
        <dbReference type="ARBA" id="ARBA00022679"/>
    </source>
</evidence>
<dbReference type="InterPro" id="IPR011004">
    <property type="entry name" value="Trimer_LpxA-like_sf"/>
</dbReference>
<reference evidence="8" key="1">
    <citation type="submission" date="2018-06" db="EMBL/GenBank/DDBJ databases">
        <authorList>
            <person name="Zhirakovskaya E."/>
        </authorList>
    </citation>
    <scope>NUCLEOTIDE SEQUENCE</scope>
</reference>
<dbReference type="InterPro" id="IPR020573">
    <property type="entry name" value="UDP_GlcNAc_AcTrfase_non-rep"/>
</dbReference>
<keyword evidence="2" id="KW-0441">Lipid A biosynthesis</keyword>
<dbReference type="InterPro" id="IPR007691">
    <property type="entry name" value="LpxD"/>
</dbReference>
<feature type="domain" description="UDP-3-O-[3-hydroxymyristoyl] glucosamine N-acyltransferase non-repeat region" evidence="7">
    <location>
        <begin position="22"/>
        <end position="86"/>
    </location>
</feature>
<gene>
    <name evidence="8" type="ORF">MNBD_GAMMA16-373</name>
</gene>
<evidence type="ECO:0000256" key="5">
    <source>
        <dbReference type="ARBA" id="ARBA00023098"/>
    </source>
</evidence>
<organism evidence="8">
    <name type="scientific">hydrothermal vent metagenome</name>
    <dbReference type="NCBI Taxonomy" id="652676"/>
    <lineage>
        <taxon>unclassified sequences</taxon>
        <taxon>metagenomes</taxon>
        <taxon>ecological metagenomes</taxon>
    </lineage>
</organism>
<evidence type="ECO:0000256" key="6">
    <source>
        <dbReference type="ARBA" id="ARBA00023315"/>
    </source>
</evidence>
<dbReference type="Pfam" id="PF04613">
    <property type="entry name" value="LpxD"/>
    <property type="match status" value="1"/>
</dbReference>
<protein>
    <submittedName>
        <fullName evidence="8">UDP-3-O-[3-hydroxymyristoyl] glucosamine N-acyltransferase</fullName>
        <ecNumber evidence="8">2.3.1.191</ecNumber>
    </submittedName>
</protein>
<dbReference type="NCBIfam" id="NF002060">
    <property type="entry name" value="PRK00892.1"/>
    <property type="match status" value="1"/>
</dbReference>
<keyword evidence="1" id="KW-0444">Lipid biosynthesis</keyword>
<dbReference type="Gene3D" id="2.160.10.10">
    <property type="entry name" value="Hexapeptide repeat proteins"/>
    <property type="match status" value="1"/>
</dbReference>
<dbReference type="PANTHER" id="PTHR43378:SF2">
    <property type="entry name" value="UDP-3-O-ACYLGLUCOSAMINE N-ACYLTRANSFERASE 1, MITOCHONDRIAL-RELATED"/>
    <property type="match status" value="1"/>
</dbReference>
<dbReference type="EMBL" id="UOFO01000003">
    <property type="protein sequence ID" value="VAW83224.1"/>
    <property type="molecule type" value="Genomic_DNA"/>
</dbReference>
<accession>A0A3B0ZPA8</accession>
<name>A0A3B0ZPA8_9ZZZZ</name>
<dbReference type="Gene3D" id="1.20.5.170">
    <property type="match status" value="1"/>
</dbReference>
<evidence type="ECO:0000256" key="4">
    <source>
        <dbReference type="ARBA" id="ARBA00022737"/>
    </source>
</evidence>
<keyword evidence="6 8" id="KW-0012">Acyltransferase</keyword>
<evidence type="ECO:0000313" key="8">
    <source>
        <dbReference type="EMBL" id="VAW83224.1"/>
    </source>
</evidence>
<evidence type="ECO:0000256" key="1">
    <source>
        <dbReference type="ARBA" id="ARBA00022516"/>
    </source>
</evidence>
<dbReference type="PROSITE" id="PS00101">
    <property type="entry name" value="HEXAPEP_TRANSFERASES"/>
    <property type="match status" value="1"/>
</dbReference>
<dbReference type="SUPFAM" id="SSF51161">
    <property type="entry name" value="Trimeric LpxA-like enzymes"/>
    <property type="match status" value="1"/>
</dbReference>
<evidence type="ECO:0000259" key="7">
    <source>
        <dbReference type="Pfam" id="PF04613"/>
    </source>
</evidence>
<dbReference type="GO" id="GO:0016410">
    <property type="term" value="F:N-acyltransferase activity"/>
    <property type="evidence" value="ECO:0007669"/>
    <property type="project" value="InterPro"/>
</dbReference>
<keyword evidence="4" id="KW-0677">Repeat</keyword>
<dbReference type="Pfam" id="PF00132">
    <property type="entry name" value="Hexapep"/>
    <property type="match status" value="2"/>
</dbReference>
<dbReference type="EC" id="2.3.1.191" evidence="8"/>
<dbReference type="HAMAP" id="MF_00523">
    <property type="entry name" value="LpxD"/>
    <property type="match status" value="1"/>
</dbReference>
<dbReference type="NCBIfam" id="TIGR01853">
    <property type="entry name" value="lipid_A_lpxD"/>
    <property type="match status" value="1"/>
</dbReference>
<dbReference type="PANTHER" id="PTHR43378">
    <property type="entry name" value="UDP-3-O-ACYLGLUCOSAMINE N-ACYLTRANSFERASE"/>
    <property type="match status" value="1"/>
</dbReference>
<dbReference type="InterPro" id="IPR001451">
    <property type="entry name" value="Hexapep"/>
</dbReference>
<proteinExistence type="inferred from homology"/>
<dbReference type="CDD" id="cd03352">
    <property type="entry name" value="LbH_LpxD"/>
    <property type="match status" value="1"/>
</dbReference>
<dbReference type="GO" id="GO:0016020">
    <property type="term" value="C:membrane"/>
    <property type="evidence" value="ECO:0007669"/>
    <property type="project" value="GOC"/>
</dbReference>
<dbReference type="GO" id="GO:0103118">
    <property type="term" value="F:UDP-3-O-[(3R)-3-hydroxyacyl]-glucosamine N-acyltransferase activity"/>
    <property type="evidence" value="ECO:0007669"/>
    <property type="project" value="UniProtKB-EC"/>
</dbReference>
<evidence type="ECO:0000256" key="2">
    <source>
        <dbReference type="ARBA" id="ARBA00022556"/>
    </source>
</evidence>